<reference evidence="2" key="1">
    <citation type="submission" date="2018-06" db="EMBL/GenBank/DDBJ databases">
        <authorList>
            <person name="Zhirakovskaya E."/>
        </authorList>
    </citation>
    <scope>NUCLEOTIDE SEQUENCE</scope>
</reference>
<sequence>MMQLINRNCVQLIVVLMIAVALSACANSLQTRVSGNLGKLSSLQTVAILPVEVQSDQQMNMAKVFRQSLHANLRQSSFKLLEHYIIDGQLQKHGLMDPSKYGELDPMKFGEALGVDAVLISRINRVQKSYLLIHSSIEFCVSVEMIDTRTGEILWVAEQTESEIQGIAKIPTGITAVVLAPIYLVTNKLKLNQLTATMVDKLTSIVKNPLEADADKTFDEPKIASAWNGGSSQQPQKVYWAEVVGPEPVNNGNGQLQEPSEMLKDRLKKPVATKYARNKPKPDTKQAKVQGQN</sequence>
<dbReference type="InterPro" id="IPR008517">
    <property type="entry name" value="GNA1162-like"/>
</dbReference>
<feature type="compositionally biased region" description="Basic residues" evidence="1">
    <location>
        <begin position="266"/>
        <end position="279"/>
    </location>
</feature>
<evidence type="ECO:0008006" key="3">
    <source>
        <dbReference type="Google" id="ProtNLM"/>
    </source>
</evidence>
<dbReference type="EMBL" id="UOGG01000130">
    <property type="protein sequence ID" value="VAX30831.1"/>
    <property type="molecule type" value="Genomic_DNA"/>
</dbReference>
<organism evidence="2">
    <name type="scientific">hydrothermal vent metagenome</name>
    <dbReference type="NCBI Taxonomy" id="652676"/>
    <lineage>
        <taxon>unclassified sequences</taxon>
        <taxon>metagenomes</taxon>
        <taxon>ecological metagenomes</taxon>
    </lineage>
</organism>
<dbReference type="Gene3D" id="3.40.50.10610">
    <property type="entry name" value="ABC-type transport auxiliary lipoprotein component"/>
    <property type="match status" value="1"/>
</dbReference>
<dbReference type="PROSITE" id="PS51257">
    <property type="entry name" value="PROKAR_LIPOPROTEIN"/>
    <property type="match status" value="1"/>
</dbReference>
<evidence type="ECO:0000313" key="2">
    <source>
        <dbReference type="EMBL" id="VAX30831.1"/>
    </source>
</evidence>
<protein>
    <recommendedName>
        <fullName evidence="3">Lipoprotein</fullName>
    </recommendedName>
</protein>
<evidence type="ECO:0000256" key="1">
    <source>
        <dbReference type="SAM" id="MobiDB-lite"/>
    </source>
</evidence>
<dbReference type="AlphaFoldDB" id="A0A3B1CWC1"/>
<feature type="region of interest" description="Disordered" evidence="1">
    <location>
        <begin position="245"/>
        <end position="293"/>
    </location>
</feature>
<gene>
    <name evidence="2" type="ORF">MNBD_NITROSPINAE05-878</name>
</gene>
<proteinExistence type="predicted"/>
<accession>A0A3B1CWC1</accession>
<name>A0A3B1CWC1_9ZZZZ</name>
<dbReference type="Pfam" id="PF05643">
    <property type="entry name" value="GNA1162-like"/>
    <property type="match status" value="1"/>
</dbReference>